<dbReference type="GO" id="GO:0051087">
    <property type="term" value="F:protein-folding chaperone binding"/>
    <property type="evidence" value="ECO:0007669"/>
    <property type="project" value="InterPro"/>
</dbReference>
<comment type="caution">
    <text evidence="3">The sequence shown here is derived from an EMBL/GenBank/DDBJ whole genome shotgun (WGS) entry which is preliminary data.</text>
</comment>
<dbReference type="OrthoDB" id="417450at2759"/>
<reference evidence="3 4" key="1">
    <citation type="submission" date="2019-06" db="EMBL/GenBank/DDBJ databases">
        <title>A chromosomal-level reference genome of Carpinus fangiana (Coryloideae, Betulaceae).</title>
        <authorList>
            <person name="Yang X."/>
            <person name="Wang Z."/>
            <person name="Zhang L."/>
            <person name="Hao G."/>
            <person name="Liu J."/>
            <person name="Yang Y."/>
        </authorList>
    </citation>
    <scope>NUCLEOTIDE SEQUENCE [LARGE SCALE GENOMIC DNA]</scope>
    <source>
        <strain evidence="3">Cfa_2016G</strain>
        <tissue evidence="3">Leaf</tissue>
    </source>
</reference>
<evidence type="ECO:0000256" key="1">
    <source>
        <dbReference type="SAM" id="MobiDB-lite"/>
    </source>
</evidence>
<dbReference type="InterPro" id="IPR003103">
    <property type="entry name" value="BAG_domain"/>
</dbReference>
<dbReference type="InterPro" id="IPR036533">
    <property type="entry name" value="BAG_dom_sf"/>
</dbReference>
<dbReference type="SUPFAM" id="SSF63491">
    <property type="entry name" value="BAG domain"/>
    <property type="match status" value="1"/>
</dbReference>
<dbReference type="InterPro" id="IPR029071">
    <property type="entry name" value="Ubiquitin-like_domsf"/>
</dbReference>
<dbReference type="Proteomes" id="UP000327013">
    <property type="component" value="Unassembled WGS sequence"/>
</dbReference>
<feature type="region of interest" description="Disordered" evidence="1">
    <location>
        <begin position="130"/>
        <end position="190"/>
    </location>
</feature>
<proteinExistence type="predicted"/>
<gene>
    <name evidence="3" type="ORF">FH972_022783</name>
</gene>
<dbReference type="Pfam" id="PF02179">
    <property type="entry name" value="BAG"/>
    <property type="match status" value="1"/>
</dbReference>
<protein>
    <recommendedName>
        <fullName evidence="2">BAG domain-containing protein</fullName>
    </recommendedName>
</protein>
<accession>A0A5N6KVG8</accession>
<dbReference type="EMBL" id="VIBQ01000012">
    <property type="protein sequence ID" value="KAB8343193.1"/>
    <property type="molecule type" value="Genomic_DNA"/>
</dbReference>
<evidence type="ECO:0000313" key="4">
    <source>
        <dbReference type="Proteomes" id="UP000327013"/>
    </source>
</evidence>
<sequence length="274" mass="30366">MSGWGLRGWNPGRWSPFGRQGEPAVKVTDADYSYITAEDLDQHRAETRRNRPSKDTDVIIFRINKVSHPVHFAAYAIDDGDLTVGAARELAAKRLEVRDPRSIRMFYKGKNLKEDAQHVRDFGMRSDNTPEVLCVVGDPPPDDSGSDSDGSASDVQNRSSPAGVHPLHKSSAPASASNRAPSPGVQTAHQKLQALSDKLQGELVPLAEDYINNPPSDKAKRDFEYKRLSETILAQVLLKTDAVETEGNEDARQMRKAVVREAQGWLNKLDEVQR</sequence>
<keyword evidence="4" id="KW-1185">Reference proteome</keyword>
<organism evidence="3 4">
    <name type="scientific">Carpinus fangiana</name>
    <dbReference type="NCBI Taxonomy" id="176857"/>
    <lineage>
        <taxon>Eukaryota</taxon>
        <taxon>Viridiplantae</taxon>
        <taxon>Streptophyta</taxon>
        <taxon>Embryophyta</taxon>
        <taxon>Tracheophyta</taxon>
        <taxon>Spermatophyta</taxon>
        <taxon>Magnoliopsida</taxon>
        <taxon>eudicotyledons</taxon>
        <taxon>Gunneridae</taxon>
        <taxon>Pentapetalae</taxon>
        <taxon>rosids</taxon>
        <taxon>fabids</taxon>
        <taxon>Fagales</taxon>
        <taxon>Betulaceae</taxon>
        <taxon>Carpinus</taxon>
    </lineage>
</organism>
<name>A0A5N6KVG8_9ROSI</name>
<dbReference type="SMART" id="SM00264">
    <property type="entry name" value="BAG"/>
    <property type="match status" value="1"/>
</dbReference>
<dbReference type="Gene3D" id="1.20.58.120">
    <property type="entry name" value="BAG domain"/>
    <property type="match status" value="1"/>
</dbReference>
<dbReference type="AlphaFoldDB" id="A0A5N6KVG8"/>
<evidence type="ECO:0000313" key="3">
    <source>
        <dbReference type="EMBL" id="KAB8343193.1"/>
    </source>
</evidence>
<feature type="compositionally biased region" description="Low complexity" evidence="1">
    <location>
        <begin position="170"/>
        <end position="183"/>
    </location>
</feature>
<dbReference type="PROSITE" id="PS51035">
    <property type="entry name" value="BAG"/>
    <property type="match status" value="1"/>
</dbReference>
<feature type="domain" description="BAG" evidence="2">
    <location>
        <begin position="197"/>
        <end position="273"/>
    </location>
</feature>
<evidence type="ECO:0000259" key="2">
    <source>
        <dbReference type="PROSITE" id="PS51035"/>
    </source>
</evidence>
<dbReference type="SUPFAM" id="SSF54236">
    <property type="entry name" value="Ubiquitin-like"/>
    <property type="match status" value="1"/>
</dbReference>